<keyword evidence="2" id="KW-1133">Transmembrane helix</keyword>
<protein>
    <submittedName>
        <fullName evidence="3">DUF1682 domain-containing protein</fullName>
    </submittedName>
</protein>
<feature type="coiled-coil region" evidence="1">
    <location>
        <begin position="161"/>
        <end position="212"/>
    </location>
</feature>
<organism evidence="3 4">
    <name type="scientific">Leclercia adecarboxylata</name>
    <dbReference type="NCBI Taxonomy" id="83655"/>
    <lineage>
        <taxon>Bacteria</taxon>
        <taxon>Pseudomonadati</taxon>
        <taxon>Pseudomonadota</taxon>
        <taxon>Gammaproteobacteria</taxon>
        <taxon>Enterobacterales</taxon>
        <taxon>Enterobacteriaceae</taxon>
        <taxon>Leclercia</taxon>
    </lineage>
</organism>
<dbReference type="AlphaFoldDB" id="A0A9X4BER8"/>
<feature type="transmembrane region" description="Helical" evidence="2">
    <location>
        <begin position="373"/>
        <end position="396"/>
    </location>
</feature>
<gene>
    <name evidence="3" type="ORF">OEZ79_16790</name>
</gene>
<evidence type="ECO:0000256" key="2">
    <source>
        <dbReference type="SAM" id="Phobius"/>
    </source>
</evidence>
<dbReference type="Proteomes" id="UP001149314">
    <property type="component" value="Unassembled WGS sequence"/>
</dbReference>
<keyword evidence="2" id="KW-0472">Membrane</keyword>
<reference evidence="3" key="1">
    <citation type="journal article" date="2023" name="Genes Genomics">
        <title>Genomic insights of Leclercia adecarboxylata strains linked to an outbreak in public hospitals in Mexico.</title>
        <authorList>
            <person name="Barrios-Villa E."/>
            <person name="Pacheco-Flores B."/>
            <person name="Lozano-Zarain P."/>
            <person name="Del Campo-Ortega R."/>
            <person name="de Jesus Ascencio-Montiel I."/>
            <person name="Gonzalez-Leon M."/>
            <person name="Camorlinga-Ponce M."/>
            <person name="Gaytan Cervantes F.J."/>
            <person name="Gonzalez Torres C."/>
            <person name="Aguilar E."/>
            <person name="Gonzalez Ibarra J."/>
            <person name="Torres Lopez F.J."/>
            <person name="Rosas-Vargas H."/>
            <person name="Gonzalez-Bonilla C.R."/>
            <person name="Del Carmen Rocha-Gracia R."/>
        </authorList>
    </citation>
    <scope>NUCLEOTIDE SEQUENCE</scope>
    <source>
        <strain evidence="3">Lac40</strain>
    </source>
</reference>
<sequence>MSTTTFDWGAELHTTVVKSLTTSFGLDFLLFEDKTGGDVNTIHNVRQNIYGTEAERQRYEQREDYNSTHYHHHKNYINTNREGKKQREAGHLQDSYTGATFAANGVTNLDHIIAANEIHHDAGRILAEMDGADLANDASNLTFTNESLNKAKKAKPMSDFIKVLQAEYQATTQEIAVLKSKPALTEQEQKRLKKLENKAGADFEKMREADEKARARYNATLSQAYYTSSKFALNISQASLTNGFKMGTRQMLGLVLAEVWFEFRERIPAIIQRHRHNFQASDLMGDLGDALRAVWERIRIKFKEFLIAFKDGAIGGVLSTVTTTLMNIVFTTQKMAVRLIREMWNNLVQALKLMVFNPQNLTPGELMKAVSKIITAGVAVTAGVIINEQLATLFAFPFGPELAAFCGALATGLLTLVMHYFLEHSSVMKSVWAFLDRFQDKFQRGLVYYEKVNIELDRYLKELAALEFSMNAEELAFFSHHLSLVNSELEREFMLCQEIERRNIDLPFEAGNLASVNDWLKSL</sequence>
<accession>A0A9X4BER8</accession>
<dbReference type="RefSeq" id="WP_165717352.1">
    <property type="nucleotide sequence ID" value="NZ_CP049980.1"/>
</dbReference>
<dbReference type="EMBL" id="JAOURS010000019">
    <property type="protein sequence ID" value="MDC6639893.1"/>
    <property type="molecule type" value="Genomic_DNA"/>
</dbReference>
<feature type="transmembrane region" description="Helical" evidence="2">
    <location>
        <begin position="402"/>
        <end position="422"/>
    </location>
</feature>
<comment type="caution">
    <text evidence="3">The sequence shown here is derived from an EMBL/GenBank/DDBJ whole genome shotgun (WGS) entry which is preliminary data.</text>
</comment>
<evidence type="ECO:0000313" key="3">
    <source>
        <dbReference type="EMBL" id="MDC6639893.1"/>
    </source>
</evidence>
<keyword evidence="1" id="KW-0175">Coiled coil</keyword>
<evidence type="ECO:0000256" key="1">
    <source>
        <dbReference type="SAM" id="Coils"/>
    </source>
</evidence>
<proteinExistence type="predicted"/>
<keyword evidence="2" id="KW-0812">Transmembrane</keyword>
<evidence type="ECO:0000313" key="4">
    <source>
        <dbReference type="Proteomes" id="UP001149314"/>
    </source>
</evidence>
<name>A0A9X4BER8_9ENTR</name>